<accession>A0AAE7THK8</accession>
<evidence type="ECO:0000313" key="2">
    <source>
        <dbReference type="Proteomes" id="UP000594015"/>
    </source>
</evidence>
<dbReference type="Gene3D" id="3.20.20.80">
    <property type="entry name" value="Glycosidases"/>
    <property type="match status" value="1"/>
</dbReference>
<reference evidence="1 2" key="1">
    <citation type="submission" date="2018-06" db="EMBL/GenBank/DDBJ databases">
        <title>Comparative genomics of Bradyrhizobium nodulating Arachidis hypogaea.</title>
        <authorList>
            <person name="Li Y."/>
        </authorList>
    </citation>
    <scope>NUCLEOTIDE SEQUENCE [LARGE SCALE GENOMIC DNA]</scope>
    <source>
        <strain evidence="1 2">CCBAU 051107</strain>
    </source>
</reference>
<name>A0AAE7THK8_9BRAD</name>
<protein>
    <submittedName>
        <fullName evidence="1">Uncharacterized protein</fullName>
    </submittedName>
</protein>
<dbReference type="RefSeq" id="WP_092216732.1">
    <property type="nucleotide sequence ID" value="NZ_CP030050.1"/>
</dbReference>
<sequence length="657" mass="70940">MHILNNPGRPAGRQHRRLVLAALAATALSLGQIQIAAADATISIDTASTLPQGGGNVLPTLKNIFQSGNAPGSVSGYPDTLTDQMLPLLAGIGTKRARLLLTDEYCDIDAQGNFGGNDAATPPTFSAGDCFPLAWQLDWLLKANLSPHMAVASHMPISFIQYGEPETWGDRRIDPNNANSPKIIDHYKDYAKALVRYIATRAFTGVAQTAVFEVSNEIDIAADYPVCNGSTCAPPDLGPWKRWLWWMNPATYSFSSTSQAYAITDEDNPQLGFPNNGDARRLGRNLLPVQKIFADAITAVNAELGQNSAYNGKTIEIAGPAMAGWNLIVRPQGTGPSLEEQFIEQVFNPSALPYGAKFNMPLNHFSFHYYGSVETLRTNTVEHACDDVTQPFALFEQMTNAYRAKLNAYNMQNVPLFLSEWGPSSCSNGDVNWSHKGAAWVAAFLPEALAQGVTMGSFLTVEDRLVYGGPAAPSALGTASLLHTYGSGTSYTFLPKPHTNVFKMYNLMTGLRNQVTVTPTSGSHLNAFVTSDQSSTNVMVYNFDPYLVFNNDANTRTGTAENFSISVSNIFKTVGYSGPVRVQRYQVDATTSNLKNFIDYANAHSGNTSGAPDPSLQLIEDYTATAVNGELQLHSSTAGSPAKPLGLGVALYRITLN</sequence>
<evidence type="ECO:0000313" key="1">
    <source>
        <dbReference type="EMBL" id="QOZ68590.1"/>
    </source>
</evidence>
<gene>
    <name evidence="1" type="ORF">WN72_21390</name>
</gene>
<dbReference type="EMBL" id="CP030050">
    <property type="protein sequence ID" value="QOZ68590.1"/>
    <property type="molecule type" value="Genomic_DNA"/>
</dbReference>
<proteinExistence type="predicted"/>
<dbReference type="AlphaFoldDB" id="A0AAE7THK8"/>
<organism evidence="1 2">
    <name type="scientific">Bradyrhizobium arachidis</name>
    <dbReference type="NCBI Taxonomy" id="858423"/>
    <lineage>
        <taxon>Bacteria</taxon>
        <taxon>Pseudomonadati</taxon>
        <taxon>Pseudomonadota</taxon>
        <taxon>Alphaproteobacteria</taxon>
        <taxon>Hyphomicrobiales</taxon>
        <taxon>Nitrobacteraceae</taxon>
        <taxon>Bradyrhizobium</taxon>
    </lineage>
</organism>
<dbReference type="InterPro" id="IPR017853">
    <property type="entry name" value="GH"/>
</dbReference>
<dbReference type="KEGG" id="barh:WN72_21390"/>
<dbReference type="SUPFAM" id="SSF51445">
    <property type="entry name" value="(Trans)glycosidases"/>
    <property type="match status" value="1"/>
</dbReference>
<dbReference type="Proteomes" id="UP000594015">
    <property type="component" value="Chromosome"/>
</dbReference>